<comment type="caution">
    <text evidence="1">The sequence shown here is derived from an EMBL/GenBank/DDBJ whole genome shotgun (WGS) entry which is preliminary data.</text>
</comment>
<dbReference type="STRING" id="362413.RC62_1026"/>
<dbReference type="Proteomes" id="UP000050443">
    <property type="component" value="Unassembled WGS sequence"/>
</dbReference>
<sequence>MKNLFLSMITIIGLAGYAQETTPEIATSKEPSRLNFNVTLATSHLWRGLIISPSMTAMGDIHYTFDKKRKFSVGVWGGNSFDGKYTEVDYYVQYKHKGFTIGLWDLFNTTNVEHPEVFNYDKNTTTHLIDLRTSYRFSQEFPLRIEADIILYGNDKELKSDLDYKSRYSTYVELGYPLIKNNEITLDAYVGAGFSLDGKTNLYVKDSDSNFNIVNTGLKASKDISIFQYKLPVFAGIMWNPAEKYTRMQLGVSLF</sequence>
<dbReference type="RefSeq" id="WP_055095739.1">
    <property type="nucleotide sequence ID" value="NZ_JRLF01000012.1"/>
</dbReference>
<organism evidence="1 2">
    <name type="scientific">Flavobacterium aquidurense</name>
    <dbReference type="NCBI Taxonomy" id="362413"/>
    <lineage>
        <taxon>Bacteria</taxon>
        <taxon>Pseudomonadati</taxon>
        <taxon>Bacteroidota</taxon>
        <taxon>Flavobacteriia</taxon>
        <taxon>Flavobacteriales</taxon>
        <taxon>Flavobacteriaceae</taxon>
        <taxon>Flavobacterium</taxon>
    </lineage>
</organism>
<gene>
    <name evidence="1" type="ORF">RC62_1026</name>
</gene>
<protein>
    <submittedName>
        <fullName evidence="1">Uncharacterized protein</fullName>
    </submittedName>
</protein>
<dbReference type="PATRIC" id="fig|362413.3.peg.999"/>
<name>A0A0Q1BFL5_9FLAO</name>
<reference evidence="1 2" key="1">
    <citation type="submission" date="2014-09" db="EMBL/GenBank/DDBJ databases">
        <title>Genome sequence of Flavobacterium aquidurense RC62.</title>
        <authorList>
            <person name="Kim J.F."/>
            <person name="Kwak M.-J."/>
        </authorList>
    </citation>
    <scope>NUCLEOTIDE SEQUENCE [LARGE SCALE GENOMIC DNA]</scope>
    <source>
        <strain evidence="1 2">RC62</strain>
    </source>
</reference>
<accession>A0A0Q1BFL5</accession>
<proteinExistence type="predicted"/>
<dbReference type="EMBL" id="JRLF01000012">
    <property type="protein sequence ID" value="KQB39345.1"/>
    <property type="molecule type" value="Genomic_DNA"/>
</dbReference>
<dbReference type="OrthoDB" id="638356at2"/>
<evidence type="ECO:0000313" key="1">
    <source>
        <dbReference type="EMBL" id="KQB39345.1"/>
    </source>
</evidence>
<evidence type="ECO:0000313" key="2">
    <source>
        <dbReference type="Proteomes" id="UP000050443"/>
    </source>
</evidence>
<dbReference type="AlphaFoldDB" id="A0A0Q1BFL5"/>